<accession>A0A061QSR7</accession>
<dbReference type="AlphaFoldDB" id="A0A061QSR7"/>
<sequence length="367" mass="40469">MPDQKDKDLPGWQGEVHHVNPSAYRKNSPVVNIPTIAAQRKHPALLHEALIMSKSPRPKPSHHASTVVELSDGEFMAAWFGGAFEGKPDVGIWTSTWRRGADSWSPPAEVVKPLGAPTWNPVLFKHDASGELLLFYKVGQKPLSWKGFLKRSSDDGKTWGPPEELGPGIVGPAKNKPIELEDGTILSGSSDEGGRDGKEWTTWVEESRDKGRTWSRIGPIELEGRIIQPSLFRGKSGDVRMVIRTRKRFMALAKGNSAGHGWSNPTLTDIPCPNSGIDAVTLRDGRILLVYNHSFKRGVAGRSVLSVALSHDDGETWKRVLTLEDTGSRVVEFSYPAVIQARNGEVLVSYTWGRQNIKVVLLDPKKL</sequence>
<dbReference type="PANTHER" id="PTHR43752:SF2">
    <property type="entry name" value="BNR_ASP-BOX REPEAT FAMILY PROTEIN"/>
    <property type="match status" value="1"/>
</dbReference>
<dbReference type="Gene3D" id="2.120.10.10">
    <property type="match status" value="1"/>
</dbReference>
<feature type="domain" description="Sialidase" evidence="1">
    <location>
        <begin position="73"/>
        <end position="346"/>
    </location>
</feature>
<dbReference type="CDD" id="cd15482">
    <property type="entry name" value="Sialidase_non-viral"/>
    <property type="match status" value="1"/>
</dbReference>
<dbReference type="InterPro" id="IPR011040">
    <property type="entry name" value="Sialidase"/>
</dbReference>
<proteinExistence type="predicted"/>
<organism evidence="2">
    <name type="scientific">Tetraselmis sp. GSL018</name>
    <dbReference type="NCBI Taxonomy" id="582737"/>
    <lineage>
        <taxon>Eukaryota</taxon>
        <taxon>Viridiplantae</taxon>
        <taxon>Chlorophyta</taxon>
        <taxon>core chlorophytes</taxon>
        <taxon>Chlorodendrophyceae</taxon>
        <taxon>Chlorodendrales</taxon>
        <taxon>Chlorodendraceae</taxon>
        <taxon>Tetraselmis</taxon>
    </lineage>
</organism>
<dbReference type="SUPFAM" id="SSF50939">
    <property type="entry name" value="Sialidases"/>
    <property type="match status" value="1"/>
</dbReference>
<dbReference type="PANTHER" id="PTHR43752">
    <property type="entry name" value="BNR/ASP-BOX REPEAT FAMILY PROTEIN"/>
    <property type="match status" value="1"/>
</dbReference>
<dbReference type="EMBL" id="GBEZ01024234">
    <property type="protein sequence ID" value="JAC62733.1"/>
    <property type="molecule type" value="Transcribed_RNA"/>
</dbReference>
<protein>
    <submittedName>
        <fullName evidence="2">Alpha-rhamnosidase-like protein</fullName>
    </submittedName>
</protein>
<name>A0A061QSR7_9CHLO</name>
<dbReference type="InterPro" id="IPR036278">
    <property type="entry name" value="Sialidase_sf"/>
</dbReference>
<dbReference type="Pfam" id="PF13088">
    <property type="entry name" value="BNR_2"/>
    <property type="match status" value="1"/>
</dbReference>
<evidence type="ECO:0000313" key="2">
    <source>
        <dbReference type="EMBL" id="JAC62733.1"/>
    </source>
</evidence>
<gene>
    <name evidence="2" type="ORF">TSPGSL018_22464</name>
</gene>
<reference evidence="2" key="1">
    <citation type="submission" date="2014-05" db="EMBL/GenBank/DDBJ databases">
        <title>The transcriptome of the halophilic microalga Tetraselmis sp. GSL018 isolated from the Great Salt Lake, Utah.</title>
        <authorList>
            <person name="Jinkerson R.E."/>
            <person name="D'Adamo S."/>
            <person name="Posewitz M.C."/>
        </authorList>
    </citation>
    <scope>NUCLEOTIDE SEQUENCE</scope>
    <source>
        <strain evidence="2">GSL018</strain>
    </source>
</reference>
<evidence type="ECO:0000259" key="1">
    <source>
        <dbReference type="Pfam" id="PF13088"/>
    </source>
</evidence>